<evidence type="ECO:0000313" key="2">
    <source>
        <dbReference type="EMBL" id="SKA71069.1"/>
    </source>
</evidence>
<evidence type="ECO:0000256" key="1">
    <source>
        <dbReference type="ARBA" id="ARBA00008525"/>
    </source>
</evidence>
<dbReference type="AlphaFoldDB" id="A0A1T4W1Q3"/>
<dbReference type="STRING" id="39495.SAMN02745111_02153"/>
<gene>
    <name evidence="2" type="ORF">SAMN02745111_02153</name>
</gene>
<keyword evidence="3" id="KW-1185">Reference proteome</keyword>
<organism evidence="2 3">
    <name type="scientific">Eubacterium uniforme</name>
    <dbReference type="NCBI Taxonomy" id="39495"/>
    <lineage>
        <taxon>Bacteria</taxon>
        <taxon>Bacillati</taxon>
        <taxon>Bacillota</taxon>
        <taxon>Clostridia</taxon>
        <taxon>Eubacteriales</taxon>
        <taxon>Eubacteriaceae</taxon>
        <taxon>Eubacterium</taxon>
    </lineage>
</organism>
<accession>A0A1T4W1Q3</accession>
<protein>
    <recommendedName>
        <fullName evidence="4">CbrC family protein</fullName>
    </recommendedName>
</protein>
<evidence type="ECO:0008006" key="4">
    <source>
        <dbReference type="Google" id="ProtNLM"/>
    </source>
</evidence>
<proteinExistence type="inferred from homology"/>
<dbReference type="Proteomes" id="UP000190814">
    <property type="component" value="Unassembled WGS sequence"/>
</dbReference>
<comment type="similarity">
    <text evidence="1">Belongs to the UPF0167 family.</text>
</comment>
<dbReference type="EMBL" id="FUXZ01000015">
    <property type="protein sequence ID" value="SKA71069.1"/>
    <property type="molecule type" value="Genomic_DNA"/>
</dbReference>
<name>A0A1T4W1Q3_9FIRM</name>
<dbReference type="Pfam" id="PF03691">
    <property type="entry name" value="UPF0167"/>
    <property type="match status" value="1"/>
</dbReference>
<reference evidence="2 3" key="1">
    <citation type="submission" date="2017-02" db="EMBL/GenBank/DDBJ databases">
        <authorList>
            <person name="Peterson S.W."/>
        </authorList>
    </citation>
    <scope>NUCLEOTIDE SEQUENCE [LARGE SCALE GENOMIC DNA]</scope>
    <source>
        <strain evidence="2 3">ATCC 35992</strain>
    </source>
</reference>
<dbReference type="RefSeq" id="WP_078766980.1">
    <property type="nucleotide sequence ID" value="NZ_FUXZ01000015.1"/>
</dbReference>
<sequence length="171" mass="20155">MERIQFKYHPNIYDDDILVRKTDICQCCGKQVNEYIEHLYTAEEVDCICLQCVSNGMAAKKFDAEFVSYADHVSDPEKWDELFHRTPGYLGWQDDYWLACCDDYCQYLGRVGIAELDKLGIKDEVLREYVQRDDAYSLEDVEKYLYKDGDMSGYLFKCIHCGKYHLWVDAN</sequence>
<evidence type="ECO:0000313" key="3">
    <source>
        <dbReference type="Proteomes" id="UP000190814"/>
    </source>
</evidence>
<dbReference type="InterPro" id="IPR005363">
    <property type="entry name" value="UPF0167"/>
</dbReference>
<dbReference type="OrthoDB" id="7065534at2"/>